<dbReference type="Proteomes" id="UP001497512">
    <property type="component" value="Chromosome 9"/>
</dbReference>
<dbReference type="InterPro" id="IPR006016">
    <property type="entry name" value="UspA"/>
</dbReference>
<organism evidence="2 3">
    <name type="scientific">Sphagnum troendelagicum</name>
    <dbReference type="NCBI Taxonomy" id="128251"/>
    <lineage>
        <taxon>Eukaryota</taxon>
        <taxon>Viridiplantae</taxon>
        <taxon>Streptophyta</taxon>
        <taxon>Embryophyta</taxon>
        <taxon>Bryophyta</taxon>
        <taxon>Sphagnophytina</taxon>
        <taxon>Sphagnopsida</taxon>
        <taxon>Sphagnales</taxon>
        <taxon>Sphagnaceae</taxon>
        <taxon>Sphagnum</taxon>
    </lineage>
</organism>
<dbReference type="PANTHER" id="PTHR31964:SF140">
    <property type="entry name" value="UNIVERSAL STRESS PROTEIN FAMILY PROTEIN"/>
    <property type="match status" value="1"/>
</dbReference>
<evidence type="ECO:0000313" key="3">
    <source>
        <dbReference type="Proteomes" id="UP001497512"/>
    </source>
</evidence>
<dbReference type="InterPro" id="IPR014729">
    <property type="entry name" value="Rossmann-like_a/b/a_fold"/>
</dbReference>
<accession>A0ABP0V317</accession>
<gene>
    <name evidence="2" type="ORF">CSSPTR1EN2_LOCUS23255</name>
</gene>
<dbReference type="PRINTS" id="PR01438">
    <property type="entry name" value="UNVRSLSTRESS"/>
</dbReference>
<dbReference type="CDD" id="cd23659">
    <property type="entry name" value="USP_At3g01520-like"/>
    <property type="match status" value="2"/>
</dbReference>
<reference evidence="2" key="1">
    <citation type="submission" date="2024-02" db="EMBL/GenBank/DDBJ databases">
        <authorList>
            <consortium name="ELIXIR-Norway"/>
            <consortium name="Elixir Norway"/>
        </authorList>
    </citation>
    <scope>NUCLEOTIDE SEQUENCE</scope>
</reference>
<dbReference type="SUPFAM" id="SSF52402">
    <property type="entry name" value="Adenine nucleotide alpha hydrolases-like"/>
    <property type="match status" value="2"/>
</dbReference>
<keyword evidence="3" id="KW-1185">Reference proteome</keyword>
<dbReference type="EMBL" id="OZ019901">
    <property type="protein sequence ID" value="CAK9236855.1"/>
    <property type="molecule type" value="Genomic_DNA"/>
</dbReference>
<name>A0ABP0V317_9BRYO</name>
<dbReference type="PANTHER" id="PTHR31964">
    <property type="entry name" value="ADENINE NUCLEOTIDE ALPHA HYDROLASES-LIKE SUPERFAMILY PROTEIN"/>
    <property type="match status" value="1"/>
</dbReference>
<evidence type="ECO:0000313" key="2">
    <source>
        <dbReference type="EMBL" id="CAK9236855.1"/>
    </source>
</evidence>
<feature type="domain" description="UspA" evidence="1">
    <location>
        <begin position="5"/>
        <end position="156"/>
    </location>
</feature>
<evidence type="ECO:0000259" key="1">
    <source>
        <dbReference type="Pfam" id="PF00582"/>
    </source>
</evidence>
<dbReference type="InterPro" id="IPR006015">
    <property type="entry name" value="Universal_stress_UspA"/>
</dbReference>
<dbReference type="Gene3D" id="3.40.50.620">
    <property type="entry name" value="HUPs"/>
    <property type="match status" value="2"/>
</dbReference>
<sequence>METERKIIIAVDDSETSAYAFTWALHNLLRKSDKVVVLTVAPFVTLDYTYTDIASDYGVTAVQSPGDAAAAEKNVNESAKDLIAKYLKLCTQSEIPCEGEVVKGEAGSWIVDEAERLNAELVVVGSHAYGVLKRAVVGSKSDYVLHNATCSVAIVRHSEEALKVHDPLVSSGETRNIFIAVDESKESVYAFQWALENFCKEDDSVVIYHVHDSAITPGSTLGTGEFGMEDVYIPADDSAKDEVSAFKDSEKLVEKYMEYAAKETKIKCKGMVVTGQTEVKVSEGLKNLHADAVIIGTRDRGILARNFLGSVSDYLAHNSPCPLIVARMPKESVTRGQNAKGHAHSP</sequence>
<dbReference type="Pfam" id="PF00582">
    <property type="entry name" value="Usp"/>
    <property type="match status" value="2"/>
</dbReference>
<protein>
    <recommendedName>
        <fullName evidence="1">UspA domain-containing protein</fullName>
    </recommendedName>
</protein>
<proteinExistence type="predicted"/>
<feature type="domain" description="UspA" evidence="1">
    <location>
        <begin position="175"/>
        <end position="327"/>
    </location>
</feature>